<accession>A0A161SLI5</accession>
<keyword evidence="3 4" id="KW-0472">Membrane</keyword>
<dbReference type="InterPro" id="IPR050515">
    <property type="entry name" value="Beta-lactam/transpept"/>
</dbReference>
<reference evidence="6 7" key="1">
    <citation type="submission" date="2016-01" db="EMBL/GenBank/DDBJ databases">
        <title>Whole genome sequencing of Myroides marinus L41.</title>
        <authorList>
            <person name="Hong K.W."/>
        </authorList>
    </citation>
    <scope>NUCLEOTIDE SEQUENCE [LARGE SCALE GENOMIC DNA]</scope>
    <source>
        <strain evidence="6 7">L41</strain>
    </source>
</reference>
<dbReference type="CDD" id="cd06575">
    <property type="entry name" value="PASTA_Pbp2x-like_2"/>
    <property type="match status" value="1"/>
</dbReference>
<sequence length="667" mass="73876">MALNNKNIYVNIYLISAVVLLFAGGIIYRLVQIQGIEGKELREKAQDKTRIKIEDIPANRGNVYSSDGSLLATSVPVFEIRFDGLAPSEKDFYDNVKPLSDSLGVMFNKPSSYYENMLRKARKNGSRYVFIARDLSYTQYVRVKSFPLFKRGPYKGGIISLQKTIRQHPIGKIAQRTIGYERKNEDNTYSRVGIEGAFTSYLSGIDGRRKMQSLGKDQWKPINDENEIEPIDGQDVVSTIDVYIQDIAHHALLKQLEYYSADHGCVVVMEVQTGAIRAISNLGRSESGNYYETINYAVGERHEPGSTFKLASLLALLEKKKSDTARIYDTNDGVVKFYNARVRDSKWGGYGKISLARGIEVSSNTVITQAVNEGFKDKPSEFTNYLSSLGLDKAVDIPIKGGGVPYMPKPGKKGWSGLALPWMAFGYGVSITPLHTLMLYNAVANDGVMVKPMFVSEVKEFNKTVVKFEPEVINPQIASPEVIDQVQAVLANVVKKGTGKKLSSPNFSMAGKTGTAQVNYGKGKGKDMYYSSSFAGYFPIDNPKYSCIVIIHKPDRTKSYYGADVSGPVFKRIAQKIYTDVPTTTSLSNINAVPSNVRASYNTYSDKVNESVDIMPDVKGMYAMDAVPLLENLGLKVEIKGIGKIKTQSIIAGQKIIRNQKVVLELS</sequence>
<dbReference type="Pfam" id="PF00905">
    <property type="entry name" value="Transpeptidase"/>
    <property type="match status" value="1"/>
</dbReference>
<dbReference type="InterPro" id="IPR005543">
    <property type="entry name" value="PASTA_dom"/>
</dbReference>
<evidence type="ECO:0000256" key="2">
    <source>
        <dbReference type="ARBA" id="ARBA00022645"/>
    </source>
</evidence>
<dbReference type="OrthoDB" id="9804124at2"/>
<dbReference type="SUPFAM" id="SSF56519">
    <property type="entry name" value="Penicillin binding protein dimerisation domain"/>
    <property type="match status" value="1"/>
</dbReference>
<dbReference type="InterPro" id="IPR036138">
    <property type="entry name" value="PBP_dimer_sf"/>
</dbReference>
<evidence type="ECO:0000256" key="4">
    <source>
        <dbReference type="SAM" id="Phobius"/>
    </source>
</evidence>
<feature type="domain" description="PASTA" evidence="5">
    <location>
        <begin position="609"/>
        <end position="667"/>
    </location>
</feature>
<keyword evidence="2" id="KW-0121">Carboxypeptidase</keyword>
<dbReference type="InterPro" id="IPR001460">
    <property type="entry name" value="PCN-bd_Tpept"/>
</dbReference>
<dbReference type="Gene3D" id="3.30.450.330">
    <property type="match status" value="1"/>
</dbReference>
<gene>
    <name evidence="6" type="ORF">AV926_06095</name>
</gene>
<dbReference type="EMBL" id="LQNU01000041">
    <property type="protein sequence ID" value="KZE83115.1"/>
    <property type="molecule type" value="Genomic_DNA"/>
</dbReference>
<dbReference type="PROSITE" id="PS51178">
    <property type="entry name" value="PASTA"/>
    <property type="match status" value="1"/>
</dbReference>
<dbReference type="Pfam" id="PF03793">
    <property type="entry name" value="PASTA"/>
    <property type="match status" value="1"/>
</dbReference>
<dbReference type="PANTHER" id="PTHR30627:SF1">
    <property type="entry name" value="PEPTIDOGLYCAN D,D-TRANSPEPTIDASE FTSI"/>
    <property type="match status" value="1"/>
</dbReference>
<dbReference type="GO" id="GO:0008658">
    <property type="term" value="F:penicillin binding"/>
    <property type="evidence" value="ECO:0007669"/>
    <property type="project" value="InterPro"/>
</dbReference>
<keyword evidence="2" id="KW-0378">Hydrolase</keyword>
<dbReference type="SMART" id="SM00740">
    <property type="entry name" value="PASTA"/>
    <property type="match status" value="1"/>
</dbReference>
<keyword evidence="4" id="KW-1133">Transmembrane helix</keyword>
<dbReference type="PANTHER" id="PTHR30627">
    <property type="entry name" value="PEPTIDOGLYCAN D,D-TRANSPEPTIDASE"/>
    <property type="match status" value="1"/>
</dbReference>
<feature type="transmembrane region" description="Helical" evidence="4">
    <location>
        <begin position="12"/>
        <end position="31"/>
    </location>
</feature>
<dbReference type="SUPFAM" id="SSF56601">
    <property type="entry name" value="beta-lactamase/transpeptidase-like"/>
    <property type="match status" value="1"/>
</dbReference>
<protein>
    <submittedName>
        <fullName evidence="6">Penicillin-binding protein</fullName>
    </submittedName>
</protein>
<evidence type="ECO:0000313" key="7">
    <source>
        <dbReference type="Proteomes" id="UP000076630"/>
    </source>
</evidence>
<evidence type="ECO:0000313" key="6">
    <source>
        <dbReference type="EMBL" id="KZE83115.1"/>
    </source>
</evidence>
<evidence type="ECO:0000256" key="1">
    <source>
        <dbReference type="ARBA" id="ARBA00004370"/>
    </source>
</evidence>
<dbReference type="InterPro" id="IPR012338">
    <property type="entry name" value="Beta-lactam/transpept-like"/>
</dbReference>
<dbReference type="Proteomes" id="UP000076630">
    <property type="component" value="Unassembled WGS sequence"/>
</dbReference>
<dbReference type="GO" id="GO:0004180">
    <property type="term" value="F:carboxypeptidase activity"/>
    <property type="evidence" value="ECO:0007669"/>
    <property type="project" value="UniProtKB-KW"/>
</dbReference>
<comment type="caution">
    <text evidence="6">The sequence shown here is derived from an EMBL/GenBank/DDBJ whole genome shotgun (WGS) entry which is preliminary data.</text>
</comment>
<keyword evidence="7" id="KW-1185">Reference proteome</keyword>
<dbReference type="RefSeq" id="WP_038984892.1">
    <property type="nucleotide sequence ID" value="NZ_JWJO01000009.1"/>
</dbReference>
<dbReference type="SUPFAM" id="SSF54184">
    <property type="entry name" value="Penicillin-binding protein 2x (pbp-2x), c-terminal domain"/>
    <property type="match status" value="1"/>
</dbReference>
<name>A0A161SLI5_9FLAO</name>
<dbReference type="GO" id="GO:0005886">
    <property type="term" value="C:plasma membrane"/>
    <property type="evidence" value="ECO:0007669"/>
    <property type="project" value="TreeGrafter"/>
</dbReference>
<comment type="subcellular location">
    <subcellularLocation>
        <location evidence="1">Membrane</location>
    </subcellularLocation>
</comment>
<evidence type="ECO:0000259" key="5">
    <source>
        <dbReference type="PROSITE" id="PS51178"/>
    </source>
</evidence>
<dbReference type="Gene3D" id="3.40.710.10">
    <property type="entry name" value="DD-peptidase/beta-lactamase superfamily"/>
    <property type="match status" value="1"/>
</dbReference>
<dbReference type="GO" id="GO:0071555">
    <property type="term" value="P:cell wall organization"/>
    <property type="evidence" value="ECO:0007669"/>
    <property type="project" value="TreeGrafter"/>
</dbReference>
<keyword evidence="2" id="KW-0645">Protease</keyword>
<keyword evidence="4" id="KW-0812">Transmembrane</keyword>
<dbReference type="InterPro" id="IPR005311">
    <property type="entry name" value="PBP_dimer"/>
</dbReference>
<dbReference type="AlphaFoldDB" id="A0A161SLI5"/>
<dbReference type="Gene3D" id="3.90.1310.10">
    <property type="entry name" value="Penicillin-binding protein 2a (Domain 2)"/>
    <property type="match status" value="1"/>
</dbReference>
<organism evidence="6 7">
    <name type="scientific">Myroides marinus</name>
    <dbReference type="NCBI Taxonomy" id="703342"/>
    <lineage>
        <taxon>Bacteria</taxon>
        <taxon>Pseudomonadati</taxon>
        <taxon>Bacteroidota</taxon>
        <taxon>Flavobacteriia</taxon>
        <taxon>Flavobacteriales</taxon>
        <taxon>Flavobacteriaceae</taxon>
        <taxon>Myroides</taxon>
    </lineage>
</organism>
<dbReference type="Pfam" id="PF03717">
    <property type="entry name" value="PBP_dimer"/>
    <property type="match status" value="1"/>
</dbReference>
<evidence type="ECO:0000256" key="3">
    <source>
        <dbReference type="ARBA" id="ARBA00023136"/>
    </source>
</evidence>
<proteinExistence type="predicted"/>